<evidence type="ECO:0000259" key="5">
    <source>
        <dbReference type="Pfam" id="PF02836"/>
    </source>
</evidence>
<evidence type="ECO:0000256" key="3">
    <source>
        <dbReference type="ARBA" id="ARBA00022801"/>
    </source>
</evidence>
<dbReference type="Proteomes" id="UP000622317">
    <property type="component" value="Unassembled WGS sequence"/>
</dbReference>
<name>A0A927IH97_9BACT</name>
<dbReference type="InterPro" id="IPR017853">
    <property type="entry name" value="GH"/>
</dbReference>
<keyword evidence="3 6" id="KW-0378">Hydrolase</keyword>
<dbReference type="GO" id="GO:0009341">
    <property type="term" value="C:beta-galactosidase complex"/>
    <property type="evidence" value="ECO:0007669"/>
    <property type="project" value="TreeGrafter"/>
</dbReference>
<proteinExistence type="predicted"/>
<keyword evidence="4" id="KW-0326">Glycosidase</keyword>
<dbReference type="EMBL" id="JACYFG010000051">
    <property type="protein sequence ID" value="MBD5782037.1"/>
    <property type="molecule type" value="Genomic_DNA"/>
</dbReference>
<evidence type="ECO:0000313" key="7">
    <source>
        <dbReference type="Proteomes" id="UP000622317"/>
    </source>
</evidence>
<dbReference type="GO" id="GO:0004565">
    <property type="term" value="F:beta-galactosidase activity"/>
    <property type="evidence" value="ECO:0007669"/>
    <property type="project" value="UniProtKB-EC"/>
</dbReference>
<evidence type="ECO:0000256" key="4">
    <source>
        <dbReference type="ARBA" id="ARBA00023295"/>
    </source>
</evidence>
<evidence type="ECO:0000256" key="2">
    <source>
        <dbReference type="ARBA" id="ARBA00012756"/>
    </source>
</evidence>
<comment type="catalytic activity">
    <reaction evidence="1">
        <text>Hydrolysis of terminal non-reducing beta-D-galactose residues in beta-D-galactosides.</text>
        <dbReference type="EC" id="3.2.1.23"/>
    </reaction>
</comment>
<dbReference type="SUPFAM" id="SSF51445">
    <property type="entry name" value="(Trans)glycosidases"/>
    <property type="match status" value="1"/>
</dbReference>
<organism evidence="6 7">
    <name type="scientific">Pelagicoccus enzymogenes</name>
    <dbReference type="NCBI Taxonomy" id="2773457"/>
    <lineage>
        <taxon>Bacteria</taxon>
        <taxon>Pseudomonadati</taxon>
        <taxon>Verrucomicrobiota</taxon>
        <taxon>Opitutia</taxon>
        <taxon>Puniceicoccales</taxon>
        <taxon>Pelagicoccaceae</taxon>
        <taxon>Pelagicoccus</taxon>
    </lineage>
</organism>
<evidence type="ECO:0000256" key="1">
    <source>
        <dbReference type="ARBA" id="ARBA00001412"/>
    </source>
</evidence>
<dbReference type="InterPro" id="IPR050347">
    <property type="entry name" value="Bact_Beta-galactosidase"/>
</dbReference>
<feature type="domain" description="Glycoside hydrolase family 2 catalytic" evidence="5">
    <location>
        <begin position="309"/>
        <end position="467"/>
    </location>
</feature>
<keyword evidence="7" id="KW-1185">Reference proteome</keyword>
<dbReference type="EC" id="3.2.1.23" evidence="2"/>
<dbReference type="InterPro" id="IPR006103">
    <property type="entry name" value="Glyco_hydro_2_cat"/>
</dbReference>
<sequence>MSSDESPVSLSLAGSWQLELDPNDRGVSEDWFRRSFSREVELPGSLDGQGIGELVDLNSKWTGTIFDRSFFDAEKYASYREGSNFKVPFCLQPETRFVGVAWYQKEFEVPEGWNGKALTLFLERVHWQVQAWLDEREIGSGESLSAAVELDLGRLQAGQRYRLTLRVDNRLSIPLGENAHSLSDHTQGNWNGVVGRIELLATEGLRCERLEVFALLESRSIRVEGALQGALQGATLQLAVRARRGMEVQGGAALVVQETAVGEGGVFEGEIRLGADALLWDEFGPHLYELELRCGDFRRTEVFGLRRFTVEGTQFCINGSRTFLRGALDCCVFPKTGHPPMDQDSWREILGRIKAHGFNHVRFHSWCPPKAAFEAGDELGLYFQVECAVWPNAEAVLAFNSPAGIGDGEEVDDWVYREGERVLRAYGNHPCFVMMACGNEPGGPQHEAFLTKWVKHFRKRDPRRLYTGAAGWPELDANDFQVVSEPRVHQWGDGLDCRLNGSPPATTYDYRDCVSKRQVPVIAHENGQWSAYPPLYDTGKYCGHLKARNYEIFGAGLAASGLEEWVSDFVRASGKLQALCYKEEIESALRTPGMAGFQLLGLQDFPGQGTAPVGVLDAFWESKGYLEAAEMRRFCGEVVVLARLDKRVYSAAESLEAIVEVAHFGLRDWKEARLSWKLVSQAGAIVDQGEVDIPSLERGGLREVASLACSLSKVVNACRCRLEVELSSGGESVANSWDIWVYSDPLVSLDASGVAVVSNCSDALTAMEAGMKVLWYADAAWMGSDVALGFTPIFWNTACTQQQAPHTLGILCDPEHPALKRFPTDCHTDWQWWYALRGATPLNLELLAGQVDPIVRVIDDWYTNRDLGLLWEASLGKGKLLVCGLDLSGAENCLVKRQLFHSLFRYLDSPEFAPKTAVSTEVLWEMSGGKTKESSSLGQSDSC</sequence>
<evidence type="ECO:0000313" key="6">
    <source>
        <dbReference type="EMBL" id="MBD5782037.1"/>
    </source>
</evidence>
<dbReference type="InterPro" id="IPR008979">
    <property type="entry name" value="Galactose-bd-like_sf"/>
</dbReference>
<dbReference type="RefSeq" id="WP_191619106.1">
    <property type="nucleotide sequence ID" value="NZ_JACYFG010000051.1"/>
</dbReference>
<dbReference type="Pfam" id="PF02836">
    <property type="entry name" value="Glyco_hydro_2_C"/>
    <property type="match status" value="1"/>
</dbReference>
<gene>
    <name evidence="6" type="ORF">IEN85_21235</name>
</gene>
<dbReference type="SUPFAM" id="SSF49785">
    <property type="entry name" value="Galactose-binding domain-like"/>
    <property type="match status" value="1"/>
</dbReference>
<comment type="caution">
    <text evidence="6">The sequence shown here is derived from an EMBL/GenBank/DDBJ whole genome shotgun (WGS) entry which is preliminary data.</text>
</comment>
<protein>
    <recommendedName>
        <fullName evidence="2">beta-galactosidase</fullName>
        <ecNumber evidence="2">3.2.1.23</ecNumber>
    </recommendedName>
</protein>
<dbReference type="GO" id="GO:0005990">
    <property type="term" value="P:lactose catabolic process"/>
    <property type="evidence" value="ECO:0007669"/>
    <property type="project" value="TreeGrafter"/>
</dbReference>
<reference evidence="6" key="1">
    <citation type="submission" date="2020-09" db="EMBL/GenBank/DDBJ databases">
        <title>Pelagicoccus enzymogenes sp. nov. with an EPS production, isolated from marine sediment.</title>
        <authorList>
            <person name="Feng X."/>
        </authorList>
    </citation>
    <scope>NUCLEOTIDE SEQUENCE</scope>
    <source>
        <strain evidence="6">NFK12</strain>
    </source>
</reference>
<dbReference type="Gene3D" id="3.20.20.80">
    <property type="entry name" value="Glycosidases"/>
    <property type="match status" value="1"/>
</dbReference>
<accession>A0A927IH97</accession>
<dbReference type="AlphaFoldDB" id="A0A927IH97"/>
<dbReference type="PANTHER" id="PTHR46323:SF2">
    <property type="entry name" value="BETA-GALACTOSIDASE"/>
    <property type="match status" value="1"/>
</dbReference>
<dbReference type="Gene3D" id="2.60.120.260">
    <property type="entry name" value="Galactose-binding domain-like"/>
    <property type="match status" value="1"/>
</dbReference>
<dbReference type="PANTHER" id="PTHR46323">
    <property type="entry name" value="BETA-GALACTOSIDASE"/>
    <property type="match status" value="1"/>
</dbReference>